<evidence type="ECO:0000313" key="2">
    <source>
        <dbReference type="Proteomes" id="UP000003604"/>
    </source>
</evidence>
<name>D0I5P5_GRIHO</name>
<protein>
    <submittedName>
        <fullName evidence="1">Uncharacterized protein</fullName>
    </submittedName>
</protein>
<proteinExistence type="predicted"/>
<keyword evidence="2" id="KW-1185">Reference proteome</keyword>
<dbReference type="EMBL" id="ADAQ01000010">
    <property type="protein sequence ID" value="EEY73209.1"/>
    <property type="molecule type" value="Genomic_DNA"/>
</dbReference>
<dbReference type="AlphaFoldDB" id="D0I5P5"/>
<reference evidence="1 2" key="1">
    <citation type="submission" date="2009-10" db="EMBL/GenBank/DDBJ databases">
        <authorList>
            <consortium name="Los Alamos National Laboratory (LANL)"/>
            <consortium name="National Microbial Pathogen Data Resource (NMPDR)"/>
            <person name="Saunders E.H."/>
            <person name="Munk A.C."/>
            <person name="Tapia R."/>
            <person name="Green L."/>
            <person name="Rogers Y."/>
            <person name="Detter J.C."/>
            <person name="Bruce D."/>
            <person name="Brettin T.S."/>
            <person name="Colwell R.R."/>
            <person name="Huq A."/>
            <person name="Grim C.J."/>
            <person name="Hasan N.A."/>
            <person name="Bartels D."/>
            <person name="Vonstein V."/>
        </authorList>
    </citation>
    <scope>NUCLEOTIDE SEQUENCE [LARGE SCALE GENOMIC DNA]</scope>
    <source>
        <strain evidence="1 2">CIP 101886</strain>
    </source>
</reference>
<evidence type="ECO:0000313" key="1">
    <source>
        <dbReference type="EMBL" id="EEY73209.1"/>
    </source>
</evidence>
<sequence>MKNINFRESVKIDLHLIEIGDKLIAKQVGKTRRCVIDA</sequence>
<gene>
    <name evidence="1" type="ORF">VHA_001062</name>
</gene>
<comment type="caution">
    <text evidence="1">The sequence shown here is derived from an EMBL/GenBank/DDBJ whole genome shotgun (WGS) entry which is preliminary data.</text>
</comment>
<dbReference type="Proteomes" id="UP000003604">
    <property type="component" value="Unassembled WGS sequence"/>
</dbReference>
<organism evidence="1 2">
    <name type="scientific">Grimontia hollisae CIP 101886</name>
    <dbReference type="NCBI Taxonomy" id="675812"/>
    <lineage>
        <taxon>Bacteria</taxon>
        <taxon>Pseudomonadati</taxon>
        <taxon>Pseudomonadota</taxon>
        <taxon>Gammaproteobacteria</taxon>
        <taxon>Vibrionales</taxon>
        <taxon>Vibrionaceae</taxon>
        <taxon>Grimontia</taxon>
    </lineage>
</organism>
<accession>D0I5P5</accession>